<dbReference type="PANTHER" id="PTHR11743:SF23">
    <property type="entry name" value="MITOCHONDRIAL OUTER MEMBRANE PROTEIN PORIN 5-RELATED"/>
    <property type="match status" value="1"/>
</dbReference>
<dbReference type="InterPro" id="IPR023614">
    <property type="entry name" value="Porin_dom_sf"/>
</dbReference>
<dbReference type="AlphaFoldDB" id="A0AAV0E1B5"/>
<evidence type="ECO:0000313" key="2">
    <source>
        <dbReference type="EMBL" id="CAH9112336.1"/>
    </source>
</evidence>
<accession>A0AAV0E1B5</accession>
<protein>
    <submittedName>
        <fullName evidence="2">Uncharacterized protein</fullName>
    </submittedName>
</protein>
<dbReference type="Proteomes" id="UP001152523">
    <property type="component" value="Unassembled WGS sequence"/>
</dbReference>
<comment type="caution">
    <text evidence="2">The sequence shown here is derived from an EMBL/GenBank/DDBJ whole genome shotgun (WGS) entry which is preliminary data.</text>
</comment>
<dbReference type="GO" id="GO:0008308">
    <property type="term" value="F:voltage-gated monoatomic anion channel activity"/>
    <property type="evidence" value="ECO:0007669"/>
    <property type="project" value="InterPro"/>
</dbReference>
<comment type="similarity">
    <text evidence="1">Belongs to the eukaryotic mitochondrial porin (TC 1.B.8.1) family.</text>
</comment>
<dbReference type="EMBL" id="CAMAPF010000197">
    <property type="protein sequence ID" value="CAH9112336.1"/>
    <property type="molecule type" value="Genomic_DNA"/>
</dbReference>
<proteinExistence type="inferred from homology"/>
<dbReference type="InterPro" id="IPR001925">
    <property type="entry name" value="Porin_Euk"/>
</dbReference>
<dbReference type="GO" id="GO:0005741">
    <property type="term" value="C:mitochondrial outer membrane"/>
    <property type="evidence" value="ECO:0007669"/>
    <property type="project" value="InterPro"/>
</dbReference>
<dbReference type="Pfam" id="PF01459">
    <property type="entry name" value="Porin_3"/>
    <property type="match status" value="1"/>
</dbReference>
<organism evidence="2 3">
    <name type="scientific">Cuscuta epithymum</name>
    <dbReference type="NCBI Taxonomy" id="186058"/>
    <lineage>
        <taxon>Eukaryota</taxon>
        <taxon>Viridiplantae</taxon>
        <taxon>Streptophyta</taxon>
        <taxon>Embryophyta</taxon>
        <taxon>Tracheophyta</taxon>
        <taxon>Spermatophyta</taxon>
        <taxon>Magnoliopsida</taxon>
        <taxon>eudicotyledons</taxon>
        <taxon>Gunneridae</taxon>
        <taxon>Pentapetalae</taxon>
        <taxon>asterids</taxon>
        <taxon>lamiids</taxon>
        <taxon>Solanales</taxon>
        <taxon>Convolvulaceae</taxon>
        <taxon>Cuscuteae</taxon>
        <taxon>Cuscuta</taxon>
        <taxon>Cuscuta subgen. Cuscuta</taxon>
    </lineage>
</organism>
<gene>
    <name evidence="2" type="ORF">CEPIT_LOCUS19905</name>
</gene>
<dbReference type="InterPro" id="IPR027246">
    <property type="entry name" value="Porin_Euk/Tom40"/>
</dbReference>
<evidence type="ECO:0000313" key="3">
    <source>
        <dbReference type="Proteomes" id="UP001152523"/>
    </source>
</evidence>
<sequence>MLFDLNNTYLYEFPDSELILAEPLICRSISVRYSGIDRKDKDLLTMDYVSDQKLSVSTCSESAMALTSTPLKRELTQPEMWQHNTDVTVDVKVDTKSNISLTLTLANILPSIKAIASPKFPDYNSVKLDFEYFHHYATLAAAVSALKQSPKVDLAITFGTSTFVVGAEAGYETSFGKLIKTALEQT</sequence>
<name>A0AAV0E1B5_9ASTE</name>
<keyword evidence="3" id="KW-1185">Reference proteome</keyword>
<evidence type="ECO:0000256" key="1">
    <source>
        <dbReference type="ARBA" id="ARBA00009624"/>
    </source>
</evidence>
<dbReference type="Gene3D" id="2.40.160.10">
    <property type="entry name" value="Porin"/>
    <property type="match status" value="1"/>
</dbReference>
<reference evidence="2" key="1">
    <citation type="submission" date="2022-07" db="EMBL/GenBank/DDBJ databases">
        <authorList>
            <person name="Macas J."/>
            <person name="Novak P."/>
            <person name="Neumann P."/>
        </authorList>
    </citation>
    <scope>NUCLEOTIDE SEQUENCE</scope>
</reference>
<dbReference type="PANTHER" id="PTHR11743">
    <property type="entry name" value="VOLTAGE-DEPENDENT ANION-SELECTIVE CHANNEL"/>
    <property type="match status" value="1"/>
</dbReference>